<dbReference type="InterPro" id="IPR000683">
    <property type="entry name" value="Gfo/Idh/MocA-like_OxRdtase_N"/>
</dbReference>
<dbReference type="PANTHER" id="PTHR43818">
    <property type="entry name" value="BCDNA.GH03377"/>
    <property type="match status" value="1"/>
</dbReference>
<dbReference type="InterPro" id="IPR036291">
    <property type="entry name" value="NAD(P)-bd_dom_sf"/>
</dbReference>
<dbReference type="InterPro" id="IPR055170">
    <property type="entry name" value="GFO_IDH_MocA-like_dom"/>
</dbReference>
<feature type="region of interest" description="Disordered" evidence="2">
    <location>
        <begin position="329"/>
        <end position="350"/>
    </location>
</feature>
<evidence type="ECO:0000256" key="2">
    <source>
        <dbReference type="SAM" id="MobiDB-lite"/>
    </source>
</evidence>
<dbReference type="SUPFAM" id="SSF51735">
    <property type="entry name" value="NAD(P)-binding Rossmann-fold domains"/>
    <property type="match status" value="1"/>
</dbReference>
<dbReference type="Pfam" id="PF22725">
    <property type="entry name" value="GFO_IDH_MocA_C3"/>
    <property type="match status" value="1"/>
</dbReference>
<dbReference type="EMBL" id="JAQFWP010000059">
    <property type="protein sequence ID" value="MDA2807636.1"/>
    <property type="molecule type" value="Genomic_DNA"/>
</dbReference>
<evidence type="ECO:0000259" key="3">
    <source>
        <dbReference type="Pfam" id="PF01408"/>
    </source>
</evidence>
<name>A0ABT4TT69_9ACTN</name>
<accession>A0ABT4TT69</accession>
<sequence length="350" mass="35350">MSAPAPVRVALLGTAHVHARDHARRVAADPRAGLAGVLPSAGAPLPCPDPADPTVRVRRAGSAEEALSGADAAIIASRTDEHTALLPAALGAGVPVLCEKPLAADAAGAEALHAAAAAAEARVSMAMFLRSAPVMRRVRALLAAGAIGAPTAVRAYFAHPGLLDGVFSGGAAWMLTERHGGGSGFADLALHLVDLLLWLDPRRKQGVRSARMAHRGGADTDSGGVALLDWGGVPALLRADWTSRPGGLGLSIRGEKGALRVRGGVLRVDAPGGADVEHHRAPAAEDASAHFIGSLADPAAGPGGGAATTADAVVCARVLDAVRRAAEVPGAPGAPLRRGRPRSRRPPSHR</sequence>
<dbReference type="Gene3D" id="3.30.360.10">
    <property type="entry name" value="Dihydrodipicolinate Reductase, domain 2"/>
    <property type="match status" value="1"/>
</dbReference>
<proteinExistence type="predicted"/>
<dbReference type="InterPro" id="IPR050463">
    <property type="entry name" value="Gfo/Idh/MocA_oxidrdct_glycsds"/>
</dbReference>
<evidence type="ECO:0000313" key="5">
    <source>
        <dbReference type="EMBL" id="MDA2807636.1"/>
    </source>
</evidence>
<reference evidence="5" key="1">
    <citation type="submission" date="2023-01" db="EMBL/GenBank/DDBJ databases">
        <title>Draft genome sequence of Nocardiopsis sp. LSu2-4 isolated from halophytes.</title>
        <authorList>
            <person name="Duangmal K."/>
            <person name="Chantavorakit T."/>
        </authorList>
    </citation>
    <scope>NUCLEOTIDE SEQUENCE</scope>
    <source>
        <strain evidence="5">LSu2-4</strain>
    </source>
</reference>
<evidence type="ECO:0000256" key="1">
    <source>
        <dbReference type="ARBA" id="ARBA00023002"/>
    </source>
</evidence>
<comment type="caution">
    <text evidence="5">The sequence shown here is derived from an EMBL/GenBank/DDBJ whole genome shotgun (WGS) entry which is preliminary data.</text>
</comment>
<dbReference type="PANTHER" id="PTHR43818:SF11">
    <property type="entry name" value="BCDNA.GH03377"/>
    <property type="match status" value="1"/>
</dbReference>
<feature type="compositionally biased region" description="Basic residues" evidence="2">
    <location>
        <begin position="337"/>
        <end position="350"/>
    </location>
</feature>
<gene>
    <name evidence="5" type="ORF">O4U47_24210</name>
</gene>
<dbReference type="Proteomes" id="UP001165685">
    <property type="component" value="Unassembled WGS sequence"/>
</dbReference>
<dbReference type="Pfam" id="PF01408">
    <property type="entry name" value="GFO_IDH_MocA"/>
    <property type="match status" value="1"/>
</dbReference>
<keyword evidence="6" id="KW-1185">Reference proteome</keyword>
<evidence type="ECO:0000259" key="4">
    <source>
        <dbReference type="Pfam" id="PF22725"/>
    </source>
</evidence>
<protein>
    <submittedName>
        <fullName evidence="5">Gfo/Idh/MocA family oxidoreductase</fullName>
    </submittedName>
</protein>
<feature type="domain" description="GFO/IDH/MocA-like oxidoreductase" evidence="4">
    <location>
        <begin position="135"/>
        <end position="260"/>
    </location>
</feature>
<evidence type="ECO:0000313" key="6">
    <source>
        <dbReference type="Proteomes" id="UP001165685"/>
    </source>
</evidence>
<keyword evidence="1" id="KW-0560">Oxidoreductase</keyword>
<dbReference type="RefSeq" id="WP_270680263.1">
    <property type="nucleotide sequence ID" value="NZ_JAQFWP010000059.1"/>
</dbReference>
<organism evidence="5 6">
    <name type="scientific">Nocardiopsis suaedae</name>
    <dbReference type="NCBI Taxonomy" id="3018444"/>
    <lineage>
        <taxon>Bacteria</taxon>
        <taxon>Bacillati</taxon>
        <taxon>Actinomycetota</taxon>
        <taxon>Actinomycetes</taxon>
        <taxon>Streptosporangiales</taxon>
        <taxon>Nocardiopsidaceae</taxon>
        <taxon>Nocardiopsis</taxon>
    </lineage>
</organism>
<dbReference type="Gene3D" id="3.40.50.720">
    <property type="entry name" value="NAD(P)-binding Rossmann-like Domain"/>
    <property type="match status" value="1"/>
</dbReference>
<dbReference type="SUPFAM" id="SSF55347">
    <property type="entry name" value="Glyceraldehyde-3-phosphate dehydrogenase-like, C-terminal domain"/>
    <property type="match status" value="1"/>
</dbReference>
<feature type="domain" description="Gfo/Idh/MocA-like oxidoreductase N-terminal" evidence="3">
    <location>
        <begin position="8"/>
        <end position="125"/>
    </location>
</feature>